<accession>A0A484P6T0</accession>
<protein>
    <recommendedName>
        <fullName evidence="2">VWFA domain-containing protein</fullName>
    </recommendedName>
</protein>
<dbReference type="PANTHER" id="PTHR37947:SF2">
    <property type="entry name" value="VON WILLEBRAND FACTOR TYPE A"/>
    <property type="match status" value="1"/>
</dbReference>
<dbReference type="InterPro" id="IPR036465">
    <property type="entry name" value="vWFA_dom_sf"/>
</dbReference>
<keyword evidence="1" id="KW-0812">Transmembrane</keyword>
<feature type="transmembrane region" description="Helical" evidence="1">
    <location>
        <begin position="34"/>
        <end position="54"/>
    </location>
</feature>
<dbReference type="PANTHER" id="PTHR37947">
    <property type="entry name" value="BLL2462 PROTEIN"/>
    <property type="match status" value="1"/>
</dbReference>
<dbReference type="Gene3D" id="3.40.50.410">
    <property type="entry name" value="von Willebrand factor, type A domain"/>
    <property type="match status" value="1"/>
</dbReference>
<dbReference type="PROSITE" id="PS50234">
    <property type="entry name" value="VWFA"/>
    <property type="match status" value="1"/>
</dbReference>
<dbReference type="SUPFAM" id="SSF52317">
    <property type="entry name" value="Class I glutamine amidotransferase-like"/>
    <property type="match status" value="1"/>
</dbReference>
<dbReference type="SUPFAM" id="SSF53300">
    <property type="entry name" value="vWA-like"/>
    <property type="match status" value="1"/>
</dbReference>
<sequence length="831" mass="89876">MSLVFQHPYAALLLLLLPLLWWRVAERGSRLHPWLRAGLLVCVVLAMMQPSLVYRSARASAVFVIDQGARLPEADKARARDTLQARLAQAKGANTTVIQLGGAPLELAAGQHVRLDGPADAASLSAALSQALYAIPHDGSGTVTLIGDGLTSDRHWGPAVAALVRRGIPVDTLALDPPARPAFVGAMRVAPARVGEAVRVSVEIEGEGRGLAVALYAGDTQQALSPAFDVQDAISLALSFPAEHAGFIPLRAVLTDAQGVERDRFDTVAAIQEPLRVLYLGADVAGGEHLQHLLGRGFAVEARGADALGGDFDFSTYRTVFVDDLAPSRLPAVVQQRLADAVADAGTGLVYAGGEMAFGGGDPDTPLARMLPVEFKKEEQLQIPSVALAIVIDSSGSMVGEPMELAKQVARLAVRKLTPDDRAGVVEFYGARQWAVPIQSVRNPQDIERAIGRMQAQGGTELFPAIQEAYFGLKATDTRFRHMLVITDAGVEDENYRQLLRHIAQDRINVSTVLVGGSAQGEERMVELANWGRGRFYAVGDESSLVELNLKQPQIEPTSGYQRGSFPIRLQDRQDWWKGMDLTRVPTLRGYARVGRREQAEMLATAASSDDPLLASWQYGAGRVTALTTEPLGSGTGGWQGWADYGPWLARILARSAAQQPAFDVQLQRRFDELSVQAQRLGAGEASAPTLRLLDPSGKRVIEQVPLDEKTPGLFVAQLPFDPMRQALAEFVVGAEVVRVADRAGSDVRPESRLRRVDALPLARLSQLTGGHHAAAGTPLIPTLARGRGAFDAVALWPWLALSALLLYLTELAYRRWPGSLLWNRNRNRMR</sequence>
<feature type="domain" description="VWFA" evidence="2">
    <location>
        <begin position="387"/>
        <end position="555"/>
    </location>
</feature>
<evidence type="ECO:0000256" key="1">
    <source>
        <dbReference type="SAM" id="Phobius"/>
    </source>
</evidence>
<dbReference type="SMART" id="SM00327">
    <property type="entry name" value="VWA"/>
    <property type="match status" value="1"/>
</dbReference>
<evidence type="ECO:0000313" key="3">
    <source>
        <dbReference type="EMBL" id="VFR21668.1"/>
    </source>
</evidence>
<dbReference type="EMBL" id="CAADHY010000015">
    <property type="protein sequence ID" value="VFR21668.1"/>
    <property type="molecule type" value="Genomic_DNA"/>
</dbReference>
<evidence type="ECO:0000259" key="2">
    <source>
        <dbReference type="PROSITE" id="PS50234"/>
    </source>
</evidence>
<keyword evidence="1" id="KW-0472">Membrane</keyword>
<name>A0A484P6T0_9ZZZZ</name>
<proteinExistence type="predicted"/>
<dbReference type="AlphaFoldDB" id="A0A484P6T0"/>
<feature type="transmembrane region" description="Helical" evidence="1">
    <location>
        <begin position="6"/>
        <end position="22"/>
    </location>
</feature>
<keyword evidence="1" id="KW-1133">Transmembrane helix</keyword>
<dbReference type="InterPro" id="IPR002035">
    <property type="entry name" value="VWF_A"/>
</dbReference>
<gene>
    <name evidence="3" type="ORF">AMP9_4050</name>
</gene>
<dbReference type="Pfam" id="PF00092">
    <property type="entry name" value="VWA"/>
    <property type="match status" value="1"/>
</dbReference>
<organism evidence="3">
    <name type="scientific">plant metagenome</name>
    <dbReference type="NCBI Taxonomy" id="1297885"/>
    <lineage>
        <taxon>unclassified sequences</taxon>
        <taxon>metagenomes</taxon>
        <taxon>organismal metagenomes</taxon>
    </lineage>
</organism>
<feature type="transmembrane region" description="Helical" evidence="1">
    <location>
        <begin position="796"/>
        <end position="814"/>
    </location>
</feature>
<dbReference type="Gene3D" id="3.40.50.880">
    <property type="match status" value="1"/>
</dbReference>
<reference evidence="3" key="1">
    <citation type="submission" date="2019-03" db="EMBL/GenBank/DDBJ databases">
        <authorList>
            <person name="Danneels B."/>
        </authorList>
    </citation>
    <scope>NUCLEOTIDE SEQUENCE</scope>
</reference>
<dbReference type="InterPro" id="IPR029062">
    <property type="entry name" value="Class_I_gatase-like"/>
</dbReference>